<keyword evidence="1" id="KW-0472">Membrane</keyword>
<dbReference type="PATRIC" id="fig|1348973.3.peg.642"/>
<keyword evidence="1" id="KW-1133">Transmembrane helix</keyword>
<comment type="caution">
    <text evidence="2">The sequence shown here is derived from an EMBL/GenBank/DDBJ whole genome shotgun (WGS) entry which is preliminary data.</text>
</comment>
<protein>
    <submittedName>
        <fullName evidence="2">Uncharacterized protein</fullName>
    </submittedName>
</protein>
<dbReference type="AlphaFoldDB" id="A0A072NS06"/>
<evidence type="ECO:0000256" key="1">
    <source>
        <dbReference type="SAM" id="Phobius"/>
    </source>
</evidence>
<organism evidence="2 3">
    <name type="scientific">Schinkia azotoformans MEV2011</name>
    <dbReference type="NCBI Taxonomy" id="1348973"/>
    <lineage>
        <taxon>Bacteria</taxon>
        <taxon>Bacillati</taxon>
        <taxon>Bacillota</taxon>
        <taxon>Bacilli</taxon>
        <taxon>Bacillales</taxon>
        <taxon>Bacillaceae</taxon>
        <taxon>Calidifontibacillus/Schinkia group</taxon>
        <taxon>Schinkia</taxon>
    </lineage>
</organism>
<evidence type="ECO:0000313" key="3">
    <source>
        <dbReference type="Proteomes" id="UP000027936"/>
    </source>
</evidence>
<dbReference type="RefSeq" id="WP_051678047.1">
    <property type="nucleotide sequence ID" value="NZ_JJRY01000002.1"/>
</dbReference>
<evidence type="ECO:0000313" key="2">
    <source>
        <dbReference type="EMBL" id="KEF39653.1"/>
    </source>
</evidence>
<gene>
    <name evidence="2" type="ORF">M670_00674</name>
</gene>
<accession>A0A072NS06</accession>
<dbReference type="Proteomes" id="UP000027936">
    <property type="component" value="Unassembled WGS sequence"/>
</dbReference>
<dbReference type="EMBL" id="JJRY01000002">
    <property type="protein sequence ID" value="KEF39653.1"/>
    <property type="molecule type" value="Genomic_DNA"/>
</dbReference>
<feature type="transmembrane region" description="Helical" evidence="1">
    <location>
        <begin position="32"/>
        <end position="49"/>
    </location>
</feature>
<sequence length="154" mass="16762">MDEHIKKTEISSETENEKGTFIKWVKAHKKELIFAGISAASLIGIILGIKNKDSIKELWAALQKSVAKLPADKAVMKVTENAITVVDTVSTTDVISLPAHSEYRAVFDVTGHVRNLYEGWHASPEKIVAAAAHGIELLPGQTWVENYTKGAIAA</sequence>
<reference evidence="2 3" key="1">
    <citation type="submission" date="2014-04" db="EMBL/GenBank/DDBJ databases">
        <title>Draft genome sequence of Bacillus azotoformans MEV2011, a (co-) denitrifying strain unable to grow in the presence of oxygen.</title>
        <authorList>
            <person name="Nielsen M."/>
            <person name="Schreiber L."/>
            <person name="Finster K."/>
            <person name="Schramm A."/>
        </authorList>
    </citation>
    <scope>NUCLEOTIDE SEQUENCE [LARGE SCALE GENOMIC DNA]</scope>
    <source>
        <strain evidence="2 3">MEV2011</strain>
    </source>
</reference>
<proteinExistence type="predicted"/>
<name>A0A072NS06_SCHAZ</name>
<dbReference type="OrthoDB" id="2083567at2"/>
<keyword evidence="1" id="KW-0812">Transmembrane</keyword>